<keyword evidence="2" id="KW-0808">Transferase</keyword>
<dbReference type="AlphaFoldDB" id="A0A3S4IFL6"/>
<evidence type="ECO:0000259" key="1">
    <source>
        <dbReference type="PROSITE" id="PS51186"/>
    </source>
</evidence>
<dbReference type="KEGG" id="clap:NCTC11466_00565"/>
<reference evidence="2 3" key="1">
    <citation type="submission" date="2018-12" db="EMBL/GenBank/DDBJ databases">
        <authorList>
            <consortium name="Pathogen Informatics"/>
        </authorList>
    </citation>
    <scope>NUCLEOTIDE SEQUENCE [LARGE SCALE GENOMIC DNA]</scope>
    <source>
        <strain evidence="2 3">NCTC11466</strain>
    </source>
</reference>
<gene>
    <name evidence="2" type="primary">ytmI</name>
    <name evidence="2" type="ORF">NCTC11466_00565</name>
</gene>
<organism evidence="2 3">
    <name type="scientific">Cedecea lapagei</name>
    <dbReference type="NCBI Taxonomy" id="158823"/>
    <lineage>
        <taxon>Bacteria</taxon>
        <taxon>Pseudomonadati</taxon>
        <taxon>Pseudomonadota</taxon>
        <taxon>Gammaproteobacteria</taxon>
        <taxon>Enterobacterales</taxon>
        <taxon>Enterobacteriaceae</taxon>
        <taxon>Cedecea</taxon>
    </lineage>
</organism>
<protein>
    <submittedName>
        <fullName evidence="2">Uncharacterized N-acetyltransferase YtmI</fullName>
        <ecNumber evidence="2">2.3.1.-</ecNumber>
    </submittedName>
</protein>
<dbReference type="Pfam" id="PF00583">
    <property type="entry name" value="Acetyltransf_1"/>
    <property type="match status" value="1"/>
</dbReference>
<accession>A0A3S4IFL6</accession>
<sequence length="175" mass="19586">MSDSFRQLTAEDTAVYYPLVHAAYASARELGIKFDAASADAEKMQAHINSHAVYGMFRDGELIASVTLRFPWGPLPGPFGLPHIGWFATAPRLRGQRLGARLLDWLEQSVLHRELRAPAYSLGTAESHPWLIQLYQSLGFEKVSTKDLGKGHITVYMKKTINPKPPVFECCSRRT</sequence>
<keyword evidence="2" id="KW-0012">Acyltransferase</keyword>
<dbReference type="GO" id="GO:0016747">
    <property type="term" value="F:acyltransferase activity, transferring groups other than amino-acyl groups"/>
    <property type="evidence" value="ECO:0007669"/>
    <property type="project" value="InterPro"/>
</dbReference>
<dbReference type="SUPFAM" id="SSF55729">
    <property type="entry name" value="Acyl-CoA N-acyltransferases (Nat)"/>
    <property type="match status" value="1"/>
</dbReference>
<dbReference type="EC" id="2.3.1.-" evidence="2"/>
<evidence type="ECO:0000313" key="2">
    <source>
        <dbReference type="EMBL" id="VEB95455.1"/>
    </source>
</evidence>
<dbReference type="InterPro" id="IPR000182">
    <property type="entry name" value="GNAT_dom"/>
</dbReference>
<dbReference type="Proteomes" id="UP000274122">
    <property type="component" value="Chromosome"/>
</dbReference>
<dbReference type="OrthoDB" id="8116329at2"/>
<dbReference type="CDD" id="cd04301">
    <property type="entry name" value="NAT_SF"/>
    <property type="match status" value="1"/>
</dbReference>
<dbReference type="PROSITE" id="PS51186">
    <property type="entry name" value="GNAT"/>
    <property type="match status" value="1"/>
</dbReference>
<dbReference type="Gene3D" id="3.40.630.30">
    <property type="match status" value="1"/>
</dbReference>
<keyword evidence="3" id="KW-1185">Reference proteome</keyword>
<dbReference type="RefSeq" id="WP_126354574.1">
    <property type="nucleotide sequence ID" value="NZ_LR134201.1"/>
</dbReference>
<dbReference type="EMBL" id="LR134201">
    <property type="protein sequence ID" value="VEB95455.1"/>
    <property type="molecule type" value="Genomic_DNA"/>
</dbReference>
<evidence type="ECO:0000313" key="3">
    <source>
        <dbReference type="Proteomes" id="UP000274122"/>
    </source>
</evidence>
<feature type="domain" description="N-acetyltransferase" evidence="1">
    <location>
        <begin position="3"/>
        <end position="162"/>
    </location>
</feature>
<proteinExistence type="predicted"/>
<dbReference type="InterPro" id="IPR016181">
    <property type="entry name" value="Acyl_CoA_acyltransferase"/>
</dbReference>
<name>A0A3S4IFL6_9ENTR</name>